<keyword evidence="3" id="KW-1185">Reference proteome</keyword>
<feature type="region of interest" description="Disordered" evidence="1">
    <location>
        <begin position="1"/>
        <end position="76"/>
    </location>
</feature>
<sequence length="76" mass="8132">MASVQAKVITNPRANPTGSADVHPRTSCARAHDGQEHPCWPRGQAEGVKGPIPRLSSIHSCATQGSREGEEGRLKY</sequence>
<dbReference type="AlphaFoldDB" id="L8WE71"/>
<dbReference type="EMBL" id="AFRT01003301">
    <property type="protein sequence ID" value="ELU36481.1"/>
    <property type="molecule type" value="Genomic_DNA"/>
</dbReference>
<proteinExistence type="predicted"/>
<feature type="compositionally biased region" description="Basic and acidic residues" evidence="1">
    <location>
        <begin position="67"/>
        <end position="76"/>
    </location>
</feature>
<gene>
    <name evidence="2" type="ORF">AG1IA_09490</name>
</gene>
<accession>L8WE71</accession>
<comment type="caution">
    <text evidence="2">The sequence shown here is derived from an EMBL/GenBank/DDBJ whole genome shotgun (WGS) entry which is preliminary data.</text>
</comment>
<reference evidence="2 3" key="1">
    <citation type="journal article" date="2013" name="Nat. Commun.">
        <title>The evolution and pathogenic mechanisms of the rice sheath blight pathogen.</title>
        <authorList>
            <person name="Zheng A."/>
            <person name="Lin R."/>
            <person name="Xu L."/>
            <person name="Qin P."/>
            <person name="Tang C."/>
            <person name="Ai P."/>
            <person name="Zhang D."/>
            <person name="Liu Y."/>
            <person name="Sun Z."/>
            <person name="Feng H."/>
            <person name="Wang Y."/>
            <person name="Chen Y."/>
            <person name="Liang X."/>
            <person name="Fu R."/>
            <person name="Li Q."/>
            <person name="Zhang J."/>
            <person name="Yu X."/>
            <person name="Xie Z."/>
            <person name="Ding L."/>
            <person name="Guan P."/>
            <person name="Tang J."/>
            <person name="Liang Y."/>
            <person name="Wang S."/>
            <person name="Deng Q."/>
            <person name="Li S."/>
            <person name="Zhu J."/>
            <person name="Wang L."/>
            <person name="Liu H."/>
            <person name="Li P."/>
        </authorList>
    </citation>
    <scope>NUCLEOTIDE SEQUENCE [LARGE SCALE GENOMIC DNA]</scope>
    <source>
        <strain evidence="3">AG-1 IA</strain>
    </source>
</reference>
<evidence type="ECO:0000313" key="2">
    <source>
        <dbReference type="EMBL" id="ELU36481.1"/>
    </source>
</evidence>
<name>L8WE71_THACA</name>
<dbReference type="Proteomes" id="UP000011668">
    <property type="component" value="Unassembled WGS sequence"/>
</dbReference>
<evidence type="ECO:0000313" key="3">
    <source>
        <dbReference type="Proteomes" id="UP000011668"/>
    </source>
</evidence>
<evidence type="ECO:0000256" key="1">
    <source>
        <dbReference type="SAM" id="MobiDB-lite"/>
    </source>
</evidence>
<organism evidence="2 3">
    <name type="scientific">Thanatephorus cucumeris (strain AG1-IA)</name>
    <name type="common">Rice sheath blight fungus</name>
    <name type="synonym">Rhizoctonia solani</name>
    <dbReference type="NCBI Taxonomy" id="983506"/>
    <lineage>
        <taxon>Eukaryota</taxon>
        <taxon>Fungi</taxon>
        <taxon>Dikarya</taxon>
        <taxon>Basidiomycota</taxon>
        <taxon>Agaricomycotina</taxon>
        <taxon>Agaricomycetes</taxon>
        <taxon>Cantharellales</taxon>
        <taxon>Ceratobasidiaceae</taxon>
        <taxon>Rhizoctonia</taxon>
        <taxon>Rhizoctonia solani AG-1</taxon>
    </lineage>
</organism>
<protein>
    <submittedName>
        <fullName evidence="2">Uncharacterized protein</fullName>
    </submittedName>
</protein>
<dbReference type="HOGENOM" id="CLU_2656135_0_0_1"/>
<feature type="compositionally biased region" description="Polar residues" evidence="1">
    <location>
        <begin position="57"/>
        <end position="66"/>
    </location>
</feature>